<dbReference type="Pfam" id="PF02618">
    <property type="entry name" value="YceG"/>
    <property type="match status" value="1"/>
</dbReference>
<keyword evidence="4 7" id="KW-0472">Membrane</keyword>
<name>A0A1H0QFL7_9ACTN</name>
<evidence type="ECO:0000256" key="7">
    <source>
        <dbReference type="HAMAP-Rule" id="MF_02065"/>
    </source>
</evidence>
<dbReference type="RefSeq" id="WP_093787816.1">
    <property type="nucleotide sequence ID" value="NZ_FNIE01000018.1"/>
</dbReference>
<dbReference type="Gene3D" id="3.30.160.60">
    <property type="entry name" value="Classic Zinc Finger"/>
    <property type="match status" value="1"/>
</dbReference>
<dbReference type="GO" id="GO:0008932">
    <property type="term" value="F:lytic endotransglycosylase activity"/>
    <property type="evidence" value="ECO:0007669"/>
    <property type="project" value="UniProtKB-UniRule"/>
</dbReference>
<accession>A0A1H0QFL7</accession>
<reference evidence="9 10" key="1">
    <citation type="submission" date="2016-10" db="EMBL/GenBank/DDBJ databases">
        <authorList>
            <person name="de Groot N.N."/>
        </authorList>
    </citation>
    <scope>NUCLEOTIDE SEQUENCE [LARGE SCALE GENOMIC DNA]</scope>
    <source>
        <strain evidence="9 10">CGMCC 4.2022</strain>
    </source>
</reference>
<gene>
    <name evidence="7" type="primary">mltG</name>
    <name evidence="9" type="ORF">SAMN05216259_118101</name>
</gene>
<evidence type="ECO:0000256" key="5">
    <source>
        <dbReference type="ARBA" id="ARBA00023239"/>
    </source>
</evidence>
<dbReference type="GO" id="GO:0071555">
    <property type="term" value="P:cell wall organization"/>
    <property type="evidence" value="ECO:0007669"/>
    <property type="project" value="UniProtKB-KW"/>
</dbReference>
<evidence type="ECO:0000313" key="10">
    <source>
        <dbReference type="Proteomes" id="UP000199341"/>
    </source>
</evidence>
<feature type="compositionally biased region" description="Low complexity" evidence="8">
    <location>
        <begin position="30"/>
        <end position="94"/>
    </location>
</feature>
<dbReference type="EMBL" id="FNIE01000018">
    <property type="protein sequence ID" value="SDP16000.1"/>
    <property type="molecule type" value="Genomic_DNA"/>
</dbReference>
<evidence type="ECO:0000256" key="3">
    <source>
        <dbReference type="ARBA" id="ARBA00022989"/>
    </source>
</evidence>
<feature type="site" description="Important for catalytic activity" evidence="7">
    <location>
        <position position="500"/>
    </location>
</feature>
<proteinExistence type="inferred from homology"/>
<feature type="region of interest" description="Disordered" evidence="8">
    <location>
        <begin position="1"/>
        <end position="277"/>
    </location>
</feature>
<keyword evidence="6 7" id="KW-0961">Cell wall biogenesis/degradation</keyword>
<comment type="catalytic activity">
    <reaction evidence="7">
        <text>a peptidoglycan chain = a peptidoglycan chain with N-acetyl-1,6-anhydromuramyl-[peptide] at the reducing end + a peptidoglycan chain with N-acetylglucosamine at the non-reducing end.</text>
        <dbReference type="EC" id="4.2.2.29"/>
    </reaction>
</comment>
<comment type="subcellular location">
    <subcellularLocation>
        <location evidence="7">Cell membrane</location>
        <topology evidence="7">Single-pass membrane protein</topology>
    </subcellularLocation>
</comment>
<keyword evidence="2 7" id="KW-0812">Transmembrane</keyword>
<keyword evidence="1 7" id="KW-1003">Cell membrane</keyword>
<evidence type="ECO:0000256" key="1">
    <source>
        <dbReference type="ARBA" id="ARBA00022475"/>
    </source>
</evidence>
<dbReference type="GO" id="GO:0009252">
    <property type="term" value="P:peptidoglycan biosynthetic process"/>
    <property type="evidence" value="ECO:0007669"/>
    <property type="project" value="UniProtKB-UniRule"/>
</dbReference>
<dbReference type="STRING" id="310781.SAMN05216259_118101"/>
<dbReference type="AlphaFoldDB" id="A0A1H0QFL7"/>
<keyword evidence="10" id="KW-1185">Reference proteome</keyword>
<organism evidence="9 10">
    <name type="scientific">Actinacidiphila guanduensis</name>
    <dbReference type="NCBI Taxonomy" id="310781"/>
    <lineage>
        <taxon>Bacteria</taxon>
        <taxon>Bacillati</taxon>
        <taxon>Actinomycetota</taxon>
        <taxon>Actinomycetes</taxon>
        <taxon>Kitasatosporales</taxon>
        <taxon>Streptomycetaceae</taxon>
        <taxon>Actinacidiphila</taxon>
    </lineage>
</organism>
<dbReference type="GO" id="GO:0005886">
    <property type="term" value="C:plasma membrane"/>
    <property type="evidence" value="ECO:0007669"/>
    <property type="project" value="UniProtKB-SubCell"/>
</dbReference>
<evidence type="ECO:0000256" key="8">
    <source>
        <dbReference type="SAM" id="MobiDB-lite"/>
    </source>
</evidence>
<dbReference type="PANTHER" id="PTHR30518">
    <property type="entry name" value="ENDOLYTIC MUREIN TRANSGLYCOSYLASE"/>
    <property type="match status" value="1"/>
</dbReference>
<dbReference type="Proteomes" id="UP000199341">
    <property type="component" value="Unassembled WGS sequence"/>
</dbReference>
<dbReference type="NCBIfam" id="TIGR00247">
    <property type="entry name" value="endolytic transglycosylase MltG"/>
    <property type="match status" value="1"/>
</dbReference>
<keyword evidence="3 7" id="KW-1133">Transmembrane helix</keyword>
<dbReference type="Gene3D" id="3.30.1490.480">
    <property type="entry name" value="Endolytic murein transglycosylase"/>
    <property type="match status" value="1"/>
</dbReference>
<comment type="similarity">
    <text evidence="7">Belongs to the transglycosylase MltG family.</text>
</comment>
<feature type="compositionally biased region" description="Low complexity" evidence="8">
    <location>
        <begin position="143"/>
        <end position="167"/>
    </location>
</feature>
<protein>
    <recommendedName>
        <fullName evidence="7">Endolytic murein transglycosylase</fullName>
        <ecNumber evidence="7">4.2.2.29</ecNumber>
    </recommendedName>
    <alternativeName>
        <fullName evidence="7">Peptidoglycan lytic transglycosylase</fullName>
    </alternativeName>
    <alternativeName>
        <fullName evidence="7">Peptidoglycan polymerization terminase</fullName>
    </alternativeName>
</protein>
<evidence type="ECO:0000256" key="4">
    <source>
        <dbReference type="ARBA" id="ARBA00023136"/>
    </source>
</evidence>
<evidence type="ECO:0000256" key="6">
    <source>
        <dbReference type="ARBA" id="ARBA00023316"/>
    </source>
</evidence>
<evidence type="ECO:0000313" key="9">
    <source>
        <dbReference type="EMBL" id="SDP16000.1"/>
    </source>
</evidence>
<comment type="function">
    <text evidence="7">Functions as a peptidoglycan terminase that cleaves nascent peptidoglycan strands endolytically to terminate their elongation.</text>
</comment>
<dbReference type="CDD" id="cd08010">
    <property type="entry name" value="MltG_like"/>
    <property type="match status" value="1"/>
</dbReference>
<dbReference type="PANTHER" id="PTHR30518:SF2">
    <property type="entry name" value="ENDOLYTIC MUREIN TRANSGLYCOSYLASE"/>
    <property type="match status" value="1"/>
</dbReference>
<dbReference type="InterPro" id="IPR003770">
    <property type="entry name" value="MLTG-like"/>
</dbReference>
<dbReference type="HAMAP" id="MF_02065">
    <property type="entry name" value="MltG"/>
    <property type="match status" value="1"/>
</dbReference>
<sequence>MTDYGRGSGPAPWDPEDPLFGDAYDGGYQGRPAQDYQQQPQQGGWQDPYATGSHQQQYPQQYPQQDYPQGQGQQQHPQQPHYGYPQQQQPQQGYPQGGYDGYDTGSYQVHPGNQDGRPAGYAQDPYGGGPQDPYGTGSHPVYPQQGGYPQQQQQPHPQQHPQQQQPYGGQGMGPQQGQPGQQGHQGQQGMPGQDMGHGMGHGAPEQSMGPGAARPQEPGVRQMRPAPARTGEWDAEEEGDPSDHAFFANRDDDDDDEDTTAGGRRSGSGQPKGGRKRRSGCACVVVLAVLVGGGGALAYGGYHVYESHFGPAPDYSGEGAGDVQVQVPQGASVTMIGNLLKDAGVVKSVGAFTAAANKNPKGDTIQAGVYVLHKQMSAANAVTMMLDPSSQNAMIIPEGWRATRIYQTIDQKLHLKSGTTAAQIKGANLGLPSWAHGNVEGFLFPAKYSISNSMKPVDVVKQMVAQANAELTKDGLENAASKSGKSPEDILKIASLVQAEAQQAGDFGKVSRVIYNRLDQNMALGFDSTINYAMGRSTLNTTNKDTQFPSPYNTYTHKGLPPGPIDNPGHQAIEAALSPTAGDWLYFVTVKPGDTRFTSSYAEHEKNVQAFNEYQREHGG</sequence>
<feature type="compositionally biased region" description="Low complexity" evidence="8">
    <location>
        <begin position="175"/>
        <end position="194"/>
    </location>
</feature>
<feature type="transmembrane region" description="Helical" evidence="7">
    <location>
        <begin position="281"/>
        <end position="302"/>
    </location>
</feature>
<dbReference type="EC" id="4.2.2.29" evidence="7"/>
<keyword evidence="5 7" id="KW-0456">Lyase</keyword>
<evidence type="ECO:0000256" key="2">
    <source>
        <dbReference type="ARBA" id="ARBA00022692"/>
    </source>
</evidence>
<dbReference type="OrthoDB" id="9814591at2"/>